<keyword evidence="2" id="KW-0238">DNA-binding</keyword>
<dbReference type="SUPFAM" id="SSF46785">
    <property type="entry name" value="Winged helix' DNA-binding domain"/>
    <property type="match status" value="1"/>
</dbReference>
<evidence type="ECO:0000313" key="5">
    <source>
        <dbReference type="EMBL" id="SCB13380.1"/>
    </source>
</evidence>
<dbReference type="PROSITE" id="PS50956">
    <property type="entry name" value="HTH_ASNC_2"/>
    <property type="match status" value="1"/>
</dbReference>
<dbReference type="Proteomes" id="UP000199101">
    <property type="component" value="Unassembled WGS sequence"/>
</dbReference>
<evidence type="ECO:0000256" key="1">
    <source>
        <dbReference type="ARBA" id="ARBA00023015"/>
    </source>
</evidence>
<dbReference type="GO" id="GO:0006355">
    <property type="term" value="P:regulation of DNA-templated transcription"/>
    <property type="evidence" value="ECO:0007669"/>
    <property type="project" value="UniProtKB-ARBA"/>
</dbReference>
<gene>
    <name evidence="5" type="ORF">GA0061103_1944</name>
</gene>
<dbReference type="Pfam" id="PF13412">
    <property type="entry name" value="HTH_24"/>
    <property type="match status" value="1"/>
</dbReference>
<dbReference type="PRINTS" id="PR00033">
    <property type="entry name" value="HTHASNC"/>
</dbReference>
<name>A0A1C3UD15_9HYPH</name>
<keyword evidence="1" id="KW-0805">Transcription regulation</keyword>
<dbReference type="EMBL" id="FMAG01000001">
    <property type="protein sequence ID" value="SCB13380.1"/>
    <property type="molecule type" value="Genomic_DNA"/>
</dbReference>
<organism evidence="5 6">
    <name type="scientific">Rhizobium multihospitium</name>
    <dbReference type="NCBI Taxonomy" id="410764"/>
    <lineage>
        <taxon>Bacteria</taxon>
        <taxon>Pseudomonadati</taxon>
        <taxon>Pseudomonadota</taxon>
        <taxon>Alphaproteobacteria</taxon>
        <taxon>Hyphomicrobiales</taxon>
        <taxon>Rhizobiaceae</taxon>
        <taxon>Rhizobium/Agrobacterium group</taxon>
        <taxon>Rhizobium</taxon>
    </lineage>
</organism>
<dbReference type="CDD" id="cd00090">
    <property type="entry name" value="HTH_ARSR"/>
    <property type="match status" value="1"/>
</dbReference>
<dbReference type="RefSeq" id="WP_092707469.1">
    <property type="nucleotide sequence ID" value="NZ_FMAG01000001.1"/>
</dbReference>
<keyword evidence="6" id="KW-1185">Reference proteome</keyword>
<evidence type="ECO:0000259" key="4">
    <source>
        <dbReference type="PROSITE" id="PS50956"/>
    </source>
</evidence>
<dbReference type="SUPFAM" id="SSF54909">
    <property type="entry name" value="Dimeric alpha+beta barrel"/>
    <property type="match status" value="1"/>
</dbReference>
<sequence length="159" mass="17838">MEDFDLDHVDRAILRVLQEEGDISQAALAEKVGASPASCWRRIKALESAGVLGRTVRLVDPDKIGKGLNVFCQVKMKTHDPATRRDFEQFIASYREVLECYSMSGEWDYLIRAVVADVREYEGLLMRGILTHEAVLSSSSHFSLKCVKYTTALPTNASR</sequence>
<protein>
    <submittedName>
        <fullName evidence="5">Lrp/AsnC family transcriptional regulator</fullName>
    </submittedName>
</protein>
<dbReference type="Gene3D" id="1.10.10.10">
    <property type="entry name" value="Winged helix-like DNA-binding domain superfamily/Winged helix DNA-binding domain"/>
    <property type="match status" value="1"/>
</dbReference>
<dbReference type="InterPro" id="IPR019887">
    <property type="entry name" value="Tscrpt_reg_AsnC/Lrp_C"/>
</dbReference>
<evidence type="ECO:0000256" key="3">
    <source>
        <dbReference type="ARBA" id="ARBA00023163"/>
    </source>
</evidence>
<dbReference type="Gene3D" id="3.30.70.920">
    <property type="match status" value="1"/>
</dbReference>
<dbReference type="PANTHER" id="PTHR30154">
    <property type="entry name" value="LEUCINE-RESPONSIVE REGULATORY PROTEIN"/>
    <property type="match status" value="1"/>
</dbReference>
<evidence type="ECO:0000313" key="6">
    <source>
        <dbReference type="Proteomes" id="UP000199101"/>
    </source>
</evidence>
<dbReference type="SMART" id="SM00344">
    <property type="entry name" value="HTH_ASNC"/>
    <property type="match status" value="1"/>
</dbReference>
<accession>A0A1C3UD15</accession>
<dbReference type="InterPro" id="IPR019888">
    <property type="entry name" value="Tscrpt_reg_AsnC-like"/>
</dbReference>
<dbReference type="InterPro" id="IPR036388">
    <property type="entry name" value="WH-like_DNA-bd_sf"/>
</dbReference>
<dbReference type="AlphaFoldDB" id="A0A1C3UD15"/>
<dbReference type="GO" id="GO:0005829">
    <property type="term" value="C:cytosol"/>
    <property type="evidence" value="ECO:0007669"/>
    <property type="project" value="TreeGrafter"/>
</dbReference>
<dbReference type="InterPro" id="IPR000485">
    <property type="entry name" value="AsnC-type_HTH_dom"/>
</dbReference>
<dbReference type="InterPro" id="IPR036390">
    <property type="entry name" value="WH_DNA-bd_sf"/>
</dbReference>
<keyword evidence="3" id="KW-0804">Transcription</keyword>
<dbReference type="InterPro" id="IPR011991">
    <property type="entry name" value="ArsR-like_HTH"/>
</dbReference>
<dbReference type="GO" id="GO:0043565">
    <property type="term" value="F:sequence-specific DNA binding"/>
    <property type="evidence" value="ECO:0007669"/>
    <property type="project" value="InterPro"/>
</dbReference>
<dbReference type="PANTHER" id="PTHR30154:SF34">
    <property type="entry name" value="TRANSCRIPTIONAL REGULATOR AZLB"/>
    <property type="match status" value="1"/>
</dbReference>
<proteinExistence type="predicted"/>
<evidence type="ECO:0000256" key="2">
    <source>
        <dbReference type="ARBA" id="ARBA00023125"/>
    </source>
</evidence>
<dbReference type="OrthoDB" id="9813313at2"/>
<dbReference type="Pfam" id="PF01037">
    <property type="entry name" value="AsnC_trans_reg"/>
    <property type="match status" value="1"/>
</dbReference>
<reference evidence="6" key="1">
    <citation type="submission" date="2016-08" db="EMBL/GenBank/DDBJ databases">
        <authorList>
            <person name="Varghese N."/>
            <person name="Submissions Spin"/>
        </authorList>
    </citation>
    <scope>NUCLEOTIDE SEQUENCE [LARGE SCALE GENOMIC DNA]</scope>
    <source>
        <strain evidence="6">HAMBI 2975</strain>
    </source>
</reference>
<dbReference type="InterPro" id="IPR011008">
    <property type="entry name" value="Dimeric_a/b-barrel"/>
</dbReference>
<dbReference type="GO" id="GO:0043200">
    <property type="term" value="P:response to amino acid"/>
    <property type="evidence" value="ECO:0007669"/>
    <property type="project" value="TreeGrafter"/>
</dbReference>
<dbReference type="STRING" id="410764.GA0061103_1944"/>
<feature type="domain" description="HTH asnC-type" evidence="4">
    <location>
        <begin position="6"/>
        <end position="67"/>
    </location>
</feature>